<dbReference type="EMBL" id="MPUH01000929">
    <property type="protein sequence ID" value="OMJ72110.1"/>
    <property type="molecule type" value="Genomic_DNA"/>
</dbReference>
<feature type="region of interest" description="Disordered" evidence="2">
    <location>
        <begin position="137"/>
        <end position="192"/>
    </location>
</feature>
<feature type="compositionally biased region" description="Basic and acidic residues" evidence="2">
    <location>
        <begin position="159"/>
        <end position="179"/>
    </location>
</feature>
<evidence type="ECO:0000256" key="2">
    <source>
        <dbReference type="SAM" id="MobiDB-lite"/>
    </source>
</evidence>
<accession>A0A1R2B653</accession>
<keyword evidence="1" id="KW-0175">Coiled coil</keyword>
<dbReference type="Proteomes" id="UP000187209">
    <property type="component" value="Unassembled WGS sequence"/>
</dbReference>
<feature type="coiled-coil region" evidence="1">
    <location>
        <begin position="22"/>
        <end position="49"/>
    </location>
</feature>
<dbReference type="AlphaFoldDB" id="A0A1R2B653"/>
<name>A0A1R2B653_9CILI</name>
<reference evidence="3 4" key="1">
    <citation type="submission" date="2016-11" db="EMBL/GenBank/DDBJ databases">
        <title>The macronuclear genome of Stentor coeruleus: a giant cell with tiny introns.</title>
        <authorList>
            <person name="Slabodnick M."/>
            <person name="Ruby J.G."/>
            <person name="Reiff S.B."/>
            <person name="Swart E.C."/>
            <person name="Gosai S."/>
            <person name="Prabakaran S."/>
            <person name="Witkowska E."/>
            <person name="Larue G.E."/>
            <person name="Fisher S."/>
            <person name="Freeman R.M."/>
            <person name="Gunawardena J."/>
            <person name="Chu W."/>
            <person name="Stover N.A."/>
            <person name="Gregory B.D."/>
            <person name="Nowacki M."/>
            <person name="Derisi J."/>
            <person name="Roy S.W."/>
            <person name="Marshall W.F."/>
            <person name="Sood P."/>
        </authorList>
    </citation>
    <scope>NUCLEOTIDE SEQUENCE [LARGE SCALE GENOMIC DNA]</scope>
    <source>
        <strain evidence="3">WM001</strain>
    </source>
</reference>
<keyword evidence="4" id="KW-1185">Reference proteome</keyword>
<gene>
    <name evidence="3" type="ORF">SteCoe_29516</name>
</gene>
<protein>
    <submittedName>
        <fullName evidence="3">Uncharacterized protein</fullName>
    </submittedName>
</protein>
<feature type="coiled-coil region" evidence="1">
    <location>
        <begin position="201"/>
        <end position="246"/>
    </location>
</feature>
<feature type="coiled-coil region" evidence="1">
    <location>
        <begin position="322"/>
        <end position="356"/>
    </location>
</feature>
<organism evidence="3 4">
    <name type="scientific">Stentor coeruleus</name>
    <dbReference type="NCBI Taxonomy" id="5963"/>
    <lineage>
        <taxon>Eukaryota</taxon>
        <taxon>Sar</taxon>
        <taxon>Alveolata</taxon>
        <taxon>Ciliophora</taxon>
        <taxon>Postciliodesmatophora</taxon>
        <taxon>Heterotrichea</taxon>
        <taxon>Heterotrichida</taxon>
        <taxon>Stentoridae</taxon>
        <taxon>Stentor</taxon>
    </lineage>
</organism>
<evidence type="ECO:0000313" key="4">
    <source>
        <dbReference type="Proteomes" id="UP000187209"/>
    </source>
</evidence>
<evidence type="ECO:0000313" key="3">
    <source>
        <dbReference type="EMBL" id="OMJ72110.1"/>
    </source>
</evidence>
<comment type="caution">
    <text evidence="3">The sequence shown here is derived from an EMBL/GenBank/DDBJ whole genome shotgun (WGS) entry which is preliminary data.</text>
</comment>
<evidence type="ECO:0000256" key="1">
    <source>
        <dbReference type="SAM" id="Coils"/>
    </source>
</evidence>
<sequence>MSGNYSYTENPSFRTTDFQSNSKAAANAMRALQLKVKSLETDRDNLQNHINYLLTLHEKPVSGRTSPYSSKEYSDNLDYMTAKIHKLNDAYSFQQQKADFLDKELKRKEQQFLLDRDTWELEITALKKELIKSRGRVMSPKVKNIKKSSKSPKSPKSPKSIEKKPKNIEKPLKNIEKKSKSPKSTKNSEGYERVPELLKQIEKITVDLKKSESEKNILEETVRKLHIEYGENLRVLQEELENIRKTSNHPYVESQKNPLPSYPLRLDSSNDLLELKKELDYYKTLAQSQKSHINELIFEVENLKFDLRKFNNITLYIGKDLKNSENKNVENLQDDAQKLEEKVNSLSKKYKGLLEKTSDTNENTPELREELKKTALELETESCNLYSLRKNRRESVKEKFQEGV</sequence>
<proteinExistence type="predicted"/>